<reference evidence="1" key="1">
    <citation type="submission" date="2018-05" db="EMBL/GenBank/DDBJ databases">
        <authorList>
            <person name="Lanie J.A."/>
            <person name="Ng W.-L."/>
            <person name="Kazmierczak K.M."/>
            <person name="Andrzejewski T.M."/>
            <person name="Davidsen T.M."/>
            <person name="Wayne K.J."/>
            <person name="Tettelin H."/>
            <person name="Glass J.I."/>
            <person name="Rusch D."/>
            <person name="Podicherti R."/>
            <person name="Tsui H.-C.T."/>
            <person name="Winkler M.E."/>
        </authorList>
    </citation>
    <scope>NUCLEOTIDE SEQUENCE</scope>
</reference>
<feature type="non-terminal residue" evidence="1">
    <location>
        <position position="58"/>
    </location>
</feature>
<name>A0A382X047_9ZZZZ</name>
<sequence>MSVIQSEMIDEGVALITLNNPPLNLVTVELTKVLVSKLDELASDHSVRVLILTGQGER</sequence>
<dbReference type="Gene3D" id="3.90.226.10">
    <property type="entry name" value="2-enoyl-CoA Hydratase, Chain A, domain 1"/>
    <property type="match status" value="1"/>
</dbReference>
<organism evidence="1">
    <name type="scientific">marine metagenome</name>
    <dbReference type="NCBI Taxonomy" id="408172"/>
    <lineage>
        <taxon>unclassified sequences</taxon>
        <taxon>metagenomes</taxon>
        <taxon>ecological metagenomes</taxon>
    </lineage>
</organism>
<dbReference type="AlphaFoldDB" id="A0A382X047"/>
<dbReference type="SUPFAM" id="SSF52096">
    <property type="entry name" value="ClpP/crotonase"/>
    <property type="match status" value="1"/>
</dbReference>
<dbReference type="InterPro" id="IPR029045">
    <property type="entry name" value="ClpP/crotonase-like_dom_sf"/>
</dbReference>
<accession>A0A382X047</accession>
<dbReference type="InterPro" id="IPR001753">
    <property type="entry name" value="Enoyl-CoA_hydra/iso"/>
</dbReference>
<evidence type="ECO:0000313" key="1">
    <source>
        <dbReference type="EMBL" id="SVD63778.1"/>
    </source>
</evidence>
<dbReference type="EMBL" id="UINC01163458">
    <property type="protein sequence ID" value="SVD63778.1"/>
    <property type="molecule type" value="Genomic_DNA"/>
</dbReference>
<evidence type="ECO:0008006" key="2">
    <source>
        <dbReference type="Google" id="ProtNLM"/>
    </source>
</evidence>
<proteinExistence type="predicted"/>
<gene>
    <name evidence="1" type="ORF">METZ01_LOCUS416632</name>
</gene>
<protein>
    <recommendedName>
        <fullName evidence="2">Enoyl-CoA hydratase/isomerase family protein</fullName>
    </recommendedName>
</protein>
<dbReference type="Pfam" id="PF00378">
    <property type="entry name" value="ECH_1"/>
    <property type="match status" value="1"/>
</dbReference>